<name>A0A939FP59_9ACTN</name>
<organism evidence="2 3">
    <name type="scientific">Streptomyces triculaminicus</name>
    <dbReference type="NCBI Taxonomy" id="2816232"/>
    <lineage>
        <taxon>Bacteria</taxon>
        <taxon>Bacillati</taxon>
        <taxon>Actinomycetota</taxon>
        <taxon>Actinomycetes</taxon>
        <taxon>Kitasatosporales</taxon>
        <taxon>Streptomycetaceae</taxon>
        <taxon>Streptomyces</taxon>
    </lineage>
</organism>
<reference evidence="2" key="1">
    <citation type="submission" date="2021-03" db="EMBL/GenBank/DDBJ databases">
        <title>Streptomyces strains.</title>
        <authorList>
            <person name="Lund M.B."/>
            <person name="Toerring T."/>
        </authorList>
    </citation>
    <scope>NUCLEOTIDE SEQUENCE</scope>
    <source>
        <strain evidence="2">JCM 4242</strain>
    </source>
</reference>
<evidence type="ECO:0000259" key="1">
    <source>
        <dbReference type="Pfam" id="PF15521"/>
    </source>
</evidence>
<dbReference type="InterPro" id="IPR029121">
    <property type="entry name" value="Ntox11"/>
</dbReference>
<evidence type="ECO:0000313" key="3">
    <source>
        <dbReference type="Proteomes" id="UP000664781"/>
    </source>
</evidence>
<feature type="domain" description="Novel toxin 11" evidence="1">
    <location>
        <begin position="325"/>
        <end position="456"/>
    </location>
</feature>
<gene>
    <name evidence="2" type="ORF">J1792_24630</name>
</gene>
<dbReference type="AlphaFoldDB" id="A0A939FP59"/>
<sequence length="463" mass="51289">MAGLQPVLGNHAVALVVEQRAARSRLGELLTGRDGGTRQISAGHVRDALTRRLTEGPVFGADELRNIQILSRSPEWLDDIGIGRYEDAEKYTEKSDYRDWLRLEPGQRLLIATLEWTRRRPEEGRPTPISPAYTLGRHLALRGGGLSEDERRSAEEERDRQIHGAFVDMLDPHAAPVMDDPDAWRKDARARTILTRVFLILQNGLKVYKEGADHIDFREGDVARALAHGGRVNIRIPQLEVRDSAFALTDWLGLTRDGGQDVNPLERRAFGTHHMKIGENKGGVAGKFEEQGGTLASVKNVVQPGKKFERVRLYGLDLAAGGLGSRDFNGDVVLPDGGHGHLFLGFTPPRRNRDGALQVGIETTSPGGPSPVGYQHTWRSTEATANPESSFYGHKKDKIGEGKLAVNQRYVNLGEFRTPTGGGWMRFLEELKQGWAQRLAAAESDPVARRALYSELTGRRRDA</sequence>
<protein>
    <submittedName>
        <fullName evidence="2">PE-PGRS family protein</fullName>
    </submittedName>
</protein>
<proteinExistence type="predicted"/>
<dbReference type="Proteomes" id="UP000664781">
    <property type="component" value="Unassembled WGS sequence"/>
</dbReference>
<dbReference type="RefSeq" id="WP_207248235.1">
    <property type="nucleotide sequence ID" value="NZ_JAFMOF010000004.1"/>
</dbReference>
<dbReference type="Pfam" id="PF15521">
    <property type="entry name" value="Ntox11"/>
    <property type="match status" value="1"/>
</dbReference>
<keyword evidence="3" id="KW-1185">Reference proteome</keyword>
<accession>A0A939FP59</accession>
<comment type="caution">
    <text evidence="2">The sequence shown here is derived from an EMBL/GenBank/DDBJ whole genome shotgun (WGS) entry which is preliminary data.</text>
</comment>
<dbReference type="EMBL" id="JAFMOF010000004">
    <property type="protein sequence ID" value="MBO0655846.1"/>
    <property type="molecule type" value="Genomic_DNA"/>
</dbReference>
<evidence type="ECO:0000313" key="2">
    <source>
        <dbReference type="EMBL" id="MBO0655846.1"/>
    </source>
</evidence>